<feature type="transmembrane region" description="Helical" evidence="6">
    <location>
        <begin position="111"/>
        <end position="139"/>
    </location>
</feature>
<evidence type="ECO:0000256" key="4">
    <source>
        <dbReference type="ARBA" id="ARBA00023136"/>
    </source>
</evidence>
<evidence type="ECO:0000256" key="5">
    <source>
        <dbReference type="ARBA" id="ARBA00023251"/>
    </source>
</evidence>
<evidence type="ECO:0000256" key="2">
    <source>
        <dbReference type="ARBA" id="ARBA00022692"/>
    </source>
</evidence>
<dbReference type="Pfam" id="PF01061">
    <property type="entry name" value="ABC2_membrane"/>
    <property type="match status" value="1"/>
</dbReference>
<evidence type="ECO:0000256" key="6">
    <source>
        <dbReference type="SAM" id="Phobius"/>
    </source>
</evidence>
<keyword evidence="5" id="KW-0046">Antibiotic resistance</keyword>
<evidence type="ECO:0000313" key="9">
    <source>
        <dbReference type="Proteomes" id="UP001366085"/>
    </source>
</evidence>
<reference evidence="8 9" key="1">
    <citation type="submission" date="2024-02" db="EMBL/GenBank/DDBJ databases">
        <authorList>
            <person name="Saticioglu I.B."/>
        </authorList>
    </citation>
    <scope>NUCLEOTIDE SEQUENCE [LARGE SCALE GENOMIC DNA]</scope>
    <source>
        <strain evidence="8 9">Mu-43</strain>
    </source>
</reference>
<feature type="domain" description="ABC-2 type transporter transmembrane" evidence="7">
    <location>
        <begin position="5"/>
        <end position="222"/>
    </location>
</feature>
<evidence type="ECO:0000259" key="7">
    <source>
        <dbReference type="Pfam" id="PF01061"/>
    </source>
</evidence>
<feature type="transmembrane region" description="Helical" evidence="6">
    <location>
        <begin position="61"/>
        <end position="90"/>
    </location>
</feature>
<comment type="subcellular location">
    <subcellularLocation>
        <location evidence="1">Membrane</location>
        <topology evidence="1">Multi-pass membrane protein</topology>
    </subcellularLocation>
</comment>
<evidence type="ECO:0000256" key="1">
    <source>
        <dbReference type="ARBA" id="ARBA00004141"/>
    </source>
</evidence>
<feature type="transmembrane region" description="Helical" evidence="6">
    <location>
        <begin position="180"/>
        <end position="201"/>
    </location>
</feature>
<dbReference type="InterPro" id="IPR051784">
    <property type="entry name" value="Nod_factor_ABC_transporter"/>
</dbReference>
<proteinExistence type="predicted"/>
<feature type="transmembrane region" description="Helical" evidence="6">
    <location>
        <begin position="21"/>
        <end position="41"/>
    </location>
</feature>
<evidence type="ECO:0000256" key="3">
    <source>
        <dbReference type="ARBA" id="ARBA00022989"/>
    </source>
</evidence>
<dbReference type="Proteomes" id="UP001366085">
    <property type="component" value="Unassembled WGS sequence"/>
</dbReference>
<dbReference type="PANTHER" id="PTHR43229">
    <property type="entry name" value="NODULATION PROTEIN J"/>
    <property type="match status" value="1"/>
</dbReference>
<accession>A0ABU8LJ09</accession>
<organism evidence="8 9">
    <name type="scientific">Microbacterium istanbulense</name>
    <dbReference type="NCBI Taxonomy" id="3122049"/>
    <lineage>
        <taxon>Bacteria</taxon>
        <taxon>Bacillati</taxon>
        <taxon>Actinomycetota</taxon>
        <taxon>Actinomycetes</taxon>
        <taxon>Micrococcales</taxon>
        <taxon>Microbacteriaceae</taxon>
        <taxon>Microbacterium</taxon>
    </lineage>
</organism>
<sequence>MMTGVGALVARNLLLFLRDRMAVFFSLLSALILVLLYTLFLGELQISNLREAFPTASRTEIAAFIDAWMFAGIVAMTATTTGLGALGVLVDDAARGRSRDLLIAPVPTGAIVLGYLLSAVVVTLAMTFGVLALSLSYLWLADGLTLSISSVLRVAGAVLVISIAFTALAALVTSFVSSPGAYAALSTIVGTVLGFLTGAYIPVGSFPEPVQDTVTVLPFAQAALLLRQEFASAPLHAVTADRPAAESPLRVYFGLDAAIAGHPVAPPVIIAVLIGLAIVCTLLSTIRMRGRLGRRHVEGGKNA</sequence>
<name>A0ABU8LJ09_9MICO</name>
<dbReference type="EMBL" id="JBBDGN010000004">
    <property type="protein sequence ID" value="MEJ1091297.1"/>
    <property type="molecule type" value="Genomic_DNA"/>
</dbReference>
<keyword evidence="2 6" id="KW-0812">Transmembrane</keyword>
<keyword evidence="3 6" id="KW-1133">Transmembrane helix</keyword>
<feature type="transmembrane region" description="Helical" evidence="6">
    <location>
        <begin position="151"/>
        <end position="173"/>
    </location>
</feature>
<gene>
    <name evidence="8" type="ORF">WDU93_06270</name>
</gene>
<dbReference type="PANTHER" id="PTHR43229:SF2">
    <property type="entry name" value="NODULATION PROTEIN J"/>
    <property type="match status" value="1"/>
</dbReference>
<evidence type="ECO:0000313" key="8">
    <source>
        <dbReference type="EMBL" id="MEJ1091297.1"/>
    </source>
</evidence>
<comment type="caution">
    <text evidence="8">The sequence shown here is derived from an EMBL/GenBank/DDBJ whole genome shotgun (WGS) entry which is preliminary data.</text>
</comment>
<keyword evidence="4 6" id="KW-0472">Membrane</keyword>
<dbReference type="InterPro" id="IPR000412">
    <property type="entry name" value="ABC_2_transport"/>
</dbReference>
<dbReference type="InterPro" id="IPR013525">
    <property type="entry name" value="ABC2_TM"/>
</dbReference>
<keyword evidence="9" id="KW-1185">Reference proteome</keyword>
<protein>
    <submittedName>
        <fullName evidence="8">ABC transporter permease</fullName>
    </submittedName>
</protein>
<dbReference type="PIRSF" id="PIRSF006648">
    <property type="entry name" value="DrrB"/>
    <property type="match status" value="1"/>
</dbReference>
<feature type="transmembrane region" description="Helical" evidence="6">
    <location>
        <begin position="264"/>
        <end position="286"/>
    </location>
</feature>